<organism evidence="2 3">
    <name type="scientific">Rubrivivax albus</name>
    <dbReference type="NCBI Taxonomy" id="2499835"/>
    <lineage>
        <taxon>Bacteria</taxon>
        <taxon>Pseudomonadati</taxon>
        <taxon>Pseudomonadota</taxon>
        <taxon>Betaproteobacteria</taxon>
        <taxon>Burkholderiales</taxon>
        <taxon>Sphaerotilaceae</taxon>
        <taxon>Rubrivivax</taxon>
    </lineage>
</organism>
<dbReference type="InterPro" id="IPR021313">
    <property type="entry name" value="DUF2909"/>
</dbReference>
<evidence type="ECO:0000313" key="3">
    <source>
        <dbReference type="Proteomes" id="UP000288178"/>
    </source>
</evidence>
<keyword evidence="1" id="KW-0472">Membrane</keyword>
<name>A0A437JWT5_9BURK</name>
<dbReference type="RefSeq" id="WP_128196993.1">
    <property type="nucleotide sequence ID" value="NZ_SACT01000002.1"/>
</dbReference>
<accession>A0A437JWT5</accession>
<keyword evidence="1" id="KW-1133">Transmembrane helix</keyword>
<reference evidence="2 3" key="1">
    <citation type="submission" date="2019-01" db="EMBL/GenBank/DDBJ databases">
        <authorList>
            <person name="Chen W.-M."/>
        </authorList>
    </citation>
    <scope>NUCLEOTIDE SEQUENCE [LARGE SCALE GENOMIC DNA]</scope>
    <source>
        <strain evidence="2 3">ICH-3</strain>
    </source>
</reference>
<dbReference type="Proteomes" id="UP000288178">
    <property type="component" value="Unassembled WGS sequence"/>
</dbReference>
<sequence>MKTIIVVMLVAVLGALASAGLLMLRKGRAPDDTNRPMARALALRVALSIALFLFVLLSWYMGWVKPGGVPIGS</sequence>
<dbReference type="EMBL" id="SACT01000002">
    <property type="protein sequence ID" value="RVT52100.1"/>
    <property type="molecule type" value="Genomic_DNA"/>
</dbReference>
<keyword evidence="1" id="KW-0812">Transmembrane</keyword>
<protein>
    <submittedName>
        <fullName evidence="2">DUF2909 domain-containing protein</fullName>
    </submittedName>
</protein>
<keyword evidence="3" id="KW-1185">Reference proteome</keyword>
<feature type="transmembrane region" description="Helical" evidence="1">
    <location>
        <begin position="6"/>
        <end position="24"/>
    </location>
</feature>
<evidence type="ECO:0000313" key="2">
    <source>
        <dbReference type="EMBL" id="RVT52100.1"/>
    </source>
</evidence>
<proteinExistence type="predicted"/>
<dbReference type="Pfam" id="PF11137">
    <property type="entry name" value="DUF2909"/>
    <property type="match status" value="1"/>
</dbReference>
<evidence type="ECO:0000256" key="1">
    <source>
        <dbReference type="SAM" id="Phobius"/>
    </source>
</evidence>
<dbReference type="OrthoDB" id="8687573at2"/>
<dbReference type="AlphaFoldDB" id="A0A437JWT5"/>
<comment type="caution">
    <text evidence="2">The sequence shown here is derived from an EMBL/GenBank/DDBJ whole genome shotgun (WGS) entry which is preliminary data.</text>
</comment>
<gene>
    <name evidence="2" type="ORF">ENE75_06430</name>
</gene>
<feature type="transmembrane region" description="Helical" evidence="1">
    <location>
        <begin position="45"/>
        <end position="63"/>
    </location>
</feature>